<evidence type="ECO:0000256" key="3">
    <source>
        <dbReference type="PROSITE-ProRule" id="PRU00221"/>
    </source>
</evidence>
<evidence type="ECO:0000313" key="4">
    <source>
        <dbReference type="EMBL" id="GFF57934.1"/>
    </source>
</evidence>
<keyword evidence="2" id="KW-0677">Repeat</keyword>
<accession>A0A8H3SEC1</accession>
<dbReference type="InterPro" id="IPR001680">
    <property type="entry name" value="WD40_rpt"/>
</dbReference>
<dbReference type="AlphaFoldDB" id="A0A8H3SEC1"/>
<dbReference type="InterPro" id="IPR036322">
    <property type="entry name" value="WD40_repeat_dom_sf"/>
</dbReference>
<evidence type="ECO:0000256" key="1">
    <source>
        <dbReference type="ARBA" id="ARBA00022574"/>
    </source>
</evidence>
<proteinExistence type="predicted"/>
<dbReference type="Gene3D" id="2.130.10.10">
    <property type="entry name" value="YVTN repeat-like/Quinoprotein amine dehydrogenase"/>
    <property type="match status" value="1"/>
</dbReference>
<name>A0A8H3SEC1_9EURO</name>
<feature type="repeat" description="WD" evidence="3">
    <location>
        <begin position="12"/>
        <end position="44"/>
    </location>
</feature>
<gene>
    <name evidence="4" type="ORF">IFM46972_10949</name>
</gene>
<evidence type="ECO:0000313" key="5">
    <source>
        <dbReference type="Proteomes" id="UP000465221"/>
    </source>
</evidence>
<keyword evidence="1 3" id="KW-0853">WD repeat</keyword>
<evidence type="ECO:0000256" key="2">
    <source>
        <dbReference type="ARBA" id="ARBA00022737"/>
    </source>
</evidence>
<protein>
    <submittedName>
        <fullName evidence="4">Uncharacterized WD repeat-containing protein alr3466</fullName>
    </submittedName>
</protein>
<dbReference type="PROSITE" id="PS50082">
    <property type="entry name" value="WD_REPEATS_2"/>
    <property type="match status" value="2"/>
</dbReference>
<dbReference type="Proteomes" id="UP000465221">
    <property type="component" value="Unassembled WGS sequence"/>
</dbReference>
<dbReference type="SUPFAM" id="SSF50978">
    <property type="entry name" value="WD40 repeat-like"/>
    <property type="match status" value="1"/>
</dbReference>
<dbReference type="SMART" id="SM00320">
    <property type="entry name" value="WD40"/>
    <property type="match status" value="2"/>
</dbReference>
<dbReference type="PANTHER" id="PTHR19848:SF8">
    <property type="entry name" value="F-BOX AND WD REPEAT DOMAIN CONTAINING 7"/>
    <property type="match status" value="1"/>
</dbReference>
<dbReference type="InterPro" id="IPR015943">
    <property type="entry name" value="WD40/YVTN_repeat-like_dom_sf"/>
</dbReference>
<feature type="repeat" description="WD" evidence="3">
    <location>
        <begin position="54"/>
        <end position="95"/>
    </location>
</feature>
<dbReference type="Pfam" id="PF00400">
    <property type="entry name" value="WD40"/>
    <property type="match status" value="2"/>
</dbReference>
<dbReference type="EMBL" id="BLKC01000162">
    <property type="protein sequence ID" value="GFF57934.1"/>
    <property type="molecule type" value="Genomic_DNA"/>
</dbReference>
<dbReference type="PANTHER" id="PTHR19848">
    <property type="entry name" value="WD40 REPEAT PROTEIN"/>
    <property type="match status" value="1"/>
</dbReference>
<dbReference type="PROSITE" id="PS50294">
    <property type="entry name" value="WD_REPEATS_REGION"/>
    <property type="match status" value="2"/>
</dbReference>
<reference evidence="4 5" key="1">
    <citation type="submission" date="2020-01" db="EMBL/GenBank/DDBJ databases">
        <title>Draft genome sequence of Aspergillus udagawae IFM 46972.</title>
        <authorList>
            <person name="Takahashi H."/>
            <person name="Yaguchi T."/>
        </authorList>
    </citation>
    <scope>NUCLEOTIDE SEQUENCE [LARGE SCALE GENOMIC DNA]</scope>
    <source>
        <strain evidence="4 5">IFM 46972</strain>
    </source>
</reference>
<organism evidence="4 5">
    <name type="scientific">Aspergillus udagawae</name>
    <dbReference type="NCBI Taxonomy" id="91492"/>
    <lineage>
        <taxon>Eukaryota</taxon>
        <taxon>Fungi</taxon>
        <taxon>Dikarya</taxon>
        <taxon>Ascomycota</taxon>
        <taxon>Pezizomycotina</taxon>
        <taxon>Eurotiomycetes</taxon>
        <taxon>Eurotiomycetidae</taxon>
        <taxon>Eurotiales</taxon>
        <taxon>Aspergillaceae</taxon>
        <taxon>Aspergillus</taxon>
        <taxon>Aspergillus subgen. Fumigati</taxon>
    </lineage>
</organism>
<comment type="caution">
    <text evidence="4">The sequence shown here is derived from an EMBL/GenBank/DDBJ whole genome shotgun (WGS) entry which is preliminary data.</text>
</comment>
<sequence>MEENWSPELQTLEGHSHWVCSVVFSQDGQLLASGFDDKTTKLWDPTPGALKYTLEGHSDSILSVDFSQDGQLLASGSDDETIKLWDPTTGTLNRAKSAIRNFVIEGPRVQAIVKRLTVTEGQVG</sequence>